<comment type="caution">
    <text evidence="1">The sequence shown here is derived from an EMBL/GenBank/DDBJ whole genome shotgun (WGS) entry which is preliminary data.</text>
</comment>
<sequence length="74" mass="8855">MTILPRLLSLPYQKMAFKARRLILILFCNWDDYADNGYYFLFSETRFFKSQRVFFSGWLSVTFGTQKFNFTGEA</sequence>
<name>A0A179D3S5_9BACT</name>
<proteinExistence type="predicted"/>
<dbReference type="STRING" id="999894.TDIS_1190"/>
<reference evidence="1 2" key="1">
    <citation type="submission" date="2016-04" db="EMBL/GenBank/DDBJ databases">
        <title>Genome analysis of Thermosulfurimonas dismutans, the first thermophilic sulfur-disproportionating bacterium of the phylum Thermodesulfobacteria.</title>
        <authorList>
            <person name="Mardanov A.V."/>
            <person name="Beletsky A.V."/>
            <person name="Kadnikov V.V."/>
            <person name="Slobodkin A.I."/>
            <person name="Ravin N.V."/>
        </authorList>
    </citation>
    <scope>NUCLEOTIDE SEQUENCE [LARGE SCALE GENOMIC DNA]</scope>
    <source>
        <strain evidence="1 2">S95</strain>
    </source>
</reference>
<protein>
    <submittedName>
        <fullName evidence="1">Uncharacterized protein</fullName>
    </submittedName>
</protein>
<dbReference type="Proteomes" id="UP000078390">
    <property type="component" value="Unassembled WGS sequence"/>
</dbReference>
<evidence type="ECO:0000313" key="1">
    <source>
        <dbReference type="EMBL" id="OAQ20734.1"/>
    </source>
</evidence>
<organism evidence="1 2">
    <name type="scientific">Thermosulfurimonas dismutans</name>
    <dbReference type="NCBI Taxonomy" id="999894"/>
    <lineage>
        <taxon>Bacteria</taxon>
        <taxon>Pseudomonadati</taxon>
        <taxon>Thermodesulfobacteriota</taxon>
        <taxon>Thermodesulfobacteria</taxon>
        <taxon>Thermodesulfobacteriales</taxon>
        <taxon>Thermodesulfobacteriaceae</taxon>
        <taxon>Thermosulfurimonas</taxon>
    </lineage>
</organism>
<keyword evidence="2" id="KW-1185">Reference proteome</keyword>
<dbReference type="AlphaFoldDB" id="A0A179D3S5"/>
<dbReference type="EMBL" id="LWLG01000007">
    <property type="protein sequence ID" value="OAQ20734.1"/>
    <property type="molecule type" value="Genomic_DNA"/>
</dbReference>
<accession>A0A179D3S5</accession>
<evidence type="ECO:0000313" key="2">
    <source>
        <dbReference type="Proteomes" id="UP000078390"/>
    </source>
</evidence>
<gene>
    <name evidence="1" type="ORF">TDIS_1190</name>
</gene>